<feature type="region of interest" description="Disordered" evidence="1">
    <location>
        <begin position="63"/>
        <end position="107"/>
    </location>
</feature>
<name>A0AAI9VBH4_9PEZI</name>
<dbReference type="EMBL" id="MPDP01000112">
    <property type="protein sequence ID" value="KAK1480016.1"/>
    <property type="molecule type" value="Genomic_DNA"/>
</dbReference>
<gene>
    <name evidence="2" type="ORF">CCUS01_00570</name>
</gene>
<reference evidence="2" key="1">
    <citation type="submission" date="2016-11" db="EMBL/GenBank/DDBJ databases">
        <title>The genome sequence of Colletotrichum cuscutae.</title>
        <authorList>
            <person name="Baroncelli R."/>
        </authorList>
    </citation>
    <scope>NUCLEOTIDE SEQUENCE</scope>
    <source>
        <strain evidence="2">IMI 304802</strain>
    </source>
</reference>
<protein>
    <submittedName>
        <fullName evidence="2">Uncharacterized protein</fullName>
    </submittedName>
</protein>
<comment type="caution">
    <text evidence="2">The sequence shown here is derived from an EMBL/GenBank/DDBJ whole genome shotgun (WGS) entry which is preliminary data.</text>
</comment>
<proteinExistence type="predicted"/>
<accession>A0AAI9VBH4</accession>
<keyword evidence="3" id="KW-1185">Reference proteome</keyword>
<feature type="region of interest" description="Disordered" evidence="1">
    <location>
        <begin position="1"/>
        <end position="51"/>
    </location>
</feature>
<sequence length="107" mass="12038">MNAVNGLAYTVSLRSRSPGPPKIPKTLQDHFTMLPRPKPPRQETQTGPSSYCWHVPSPALISSTSATRGVWVSPSLRHQTRPPRETGTRHHDQRKKRHALDRAKEEG</sequence>
<evidence type="ECO:0000256" key="1">
    <source>
        <dbReference type="SAM" id="MobiDB-lite"/>
    </source>
</evidence>
<evidence type="ECO:0000313" key="2">
    <source>
        <dbReference type="EMBL" id="KAK1480016.1"/>
    </source>
</evidence>
<evidence type="ECO:0000313" key="3">
    <source>
        <dbReference type="Proteomes" id="UP001239213"/>
    </source>
</evidence>
<dbReference type="AlphaFoldDB" id="A0AAI9VBH4"/>
<dbReference type="Proteomes" id="UP001239213">
    <property type="component" value="Unassembled WGS sequence"/>
</dbReference>
<organism evidence="2 3">
    <name type="scientific">Colletotrichum cuscutae</name>
    <dbReference type="NCBI Taxonomy" id="1209917"/>
    <lineage>
        <taxon>Eukaryota</taxon>
        <taxon>Fungi</taxon>
        <taxon>Dikarya</taxon>
        <taxon>Ascomycota</taxon>
        <taxon>Pezizomycotina</taxon>
        <taxon>Sordariomycetes</taxon>
        <taxon>Hypocreomycetidae</taxon>
        <taxon>Glomerellales</taxon>
        <taxon>Glomerellaceae</taxon>
        <taxon>Colletotrichum</taxon>
        <taxon>Colletotrichum acutatum species complex</taxon>
    </lineage>
</organism>